<evidence type="ECO:0000256" key="2">
    <source>
        <dbReference type="SAM" id="Phobius"/>
    </source>
</evidence>
<dbReference type="EMBL" id="JASCZI010211700">
    <property type="protein sequence ID" value="MED6196021.1"/>
    <property type="molecule type" value="Genomic_DNA"/>
</dbReference>
<keyword evidence="2" id="KW-1133">Transmembrane helix</keyword>
<gene>
    <name evidence="3" type="ORF">PIB30_043288</name>
</gene>
<organism evidence="3 4">
    <name type="scientific">Stylosanthes scabra</name>
    <dbReference type="NCBI Taxonomy" id="79078"/>
    <lineage>
        <taxon>Eukaryota</taxon>
        <taxon>Viridiplantae</taxon>
        <taxon>Streptophyta</taxon>
        <taxon>Embryophyta</taxon>
        <taxon>Tracheophyta</taxon>
        <taxon>Spermatophyta</taxon>
        <taxon>Magnoliopsida</taxon>
        <taxon>eudicotyledons</taxon>
        <taxon>Gunneridae</taxon>
        <taxon>Pentapetalae</taxon>
        <taxon>rosids</taxon>
        <taxon>fabids</taxon>
        <taxon>Fabales</taxon>
        <taxon>Fabaceae</taxon>
        <taxon>Papilionoideae</taxon>
        <taxon>50 kb inversion clade</taxon>
        <taxon>dalbergioids sensu lato</taxon>
        <taxon>Dalbergieae</taxon>
        <taxon>Pterocarpus clade</taxon>
        <taxon>Stylosanthes</taxon>
    </lineage>
</organism>
<evidence type="ECO:0000313" key="4">
    <source>
        <dbReference type="Proteomes" id="UP001341840"/>
    </source>
</evidence>
<reference evidence="3 4" key="1">
    <citation type="journal article" date="2023" name="Plants (Basel)">
        <title>Bridging the Gap: Combining Genomics and Transcriptomics Approaches to Understand Stylosanthes scabra, an Orphan Legume from the Brazilian Caatinga.</title>
        <authorList>
            <person name="Ferreira-Neto J.R.C."/>
            <person name="da Silva M.D."/>
            <person name="Binneck E."/>
            <person name="de Melo N.F."/>
            <person name="da Silva R.H."/>
            <person name="de Melo A.L.T.M."/>
            <person name="Pandolfi V."/>
            <person name="Bustamante F.O."/>
            <person name="Brasileiro-Vidal A.C."/>
            <person name="Benko-Iseppon A.M."/>
        </authorList>
    </citation>
    <scope>NUCLEOTIDE SEQUENCE [LARGE SCALE GENOMIC DNA]</scope>
    <source>
        <tissue evidence="3">Leaves</tissue>
    </source>
</reference>
<keyword evidence="2" id="KW-0812">Transmembrane</keyword>
<keyword evidence="2" id="KW-0472">Membrane</keyword>
<feature type="compositionally biased region" description="Low complexity" evidence="1">
    <location>
        <begin position="64"/>
        <end position="83"/>
    </location>
</feature>
<feature type="region of interest" description="Disordered" evidence="1">
    <location>
        <begin position="47"/>
        <end position="83"/>
    </location>
</feature>
<feature type="transmembrane region" description="Helical" evidence="2">
    <location>
        <begin position="21"/>
        <end position="42"/>
    </location>
</feature>
<name>A0ABU6XDA6_9FABA</name>
<proteinExistence type="predicted"/>
<protein>
    <recommendedName>
        <fullName evidence="5">Transmembrane protein</fullName>
    </recommendedName>
</protein>
<evidence type="ECO:0000313" key="3">
    <source>
        <dbReference type="EMBL" id="MED6196021.1"/>
    </source>
</evidence>
<accession>A0ABU6XDA6</accession>
<evidence type="ECO:0008006" key="5">
    <source>
        <dbReference type="Google" id="ProtNLM"/>
    </source>
</evidence>
<dbReference type="Proteomes" id="UP001341840">
    <property type="component" value="Unassembled WGS sequence"/>
</dbReference>
<keyword evidence="4" id="KW-1185">Reference proteome</keyword>
<evidence type="ECO:0000256" key="1">
    <source>
        <dbReference type="SAM" id="MobiDB-lite"/>
    </source>
</evidence>
<sequence length="107" mass="11365">MVQLESRGPNWCKASISGTKLALRSLFVFMVVAALLLSITLAQTSATTPAATPHKKSKHHLSHAVSPAPAVSPSAEGSPPSLSVSNLLPPFPLHLPEQHDQLKEIPF</sequence>
<comment type="caution">
    <text evidence="3">The sequence shown here is derived from an EMBL/GenBank/DDBJ whole genome shotgun (WGS) entry which is preliminary data.</text>
</comment>
<feature type="compositionally biased region" description="Basic residues" evidence="1">
    <location>
        <begin position="53"/>
        <end position="62"/>
    </location>
</feature>